<feature type="compositionally biased region" description="Low complexity" evidence="1">
    <location>
        <begin position="75"/>
        <end position="86"/>
    </location>
</feature>
<keyword evidence="4" id="KW-1185">Reference proteome</keyword>
<feature type="region of interest" description="Disordered" evidence="1">
    <location>
        <begin position="72"/>
        <end position="122"/>
    </location>
</feature>
<dbReference type="Pfam" id="PF10901">
    <property type="entry name" value="DUF2690"/>
    <property type="match status" value="1"/>
</dbReference>
<dbReference type="Pfam" id="PF13560">
    <property type="entry name" value="HTH_31"/>
    <property type="match status" value="1"/>
</dbReference>
<feature type="compositionally biased region" description="Polar residues" evidence="1">
    <location>
        <begin position="14"/>
        <end position="37"/>
    </location>
</feature>
<feature type="compositionally biased region" description="Basic and acidic residues" evidence="1">
    <location>
        <begin position="1"/>
        <end position="13"/>
    </location>
</feature>
<sequence>MARFAERLQDTRETSGLTLRQLSRRSGFSPATLSTAESGRRLPSWDVTAAFVAGCGETDTGRWRGLWEAAREEAAGAGAPPSAGEAEQADGRTPGPDGPNTDRTADGPPAGTDADPAVTPRRGLLRRTWPMAVVALISSAATALGLLLATPADKSLPAAQDGSDPKPYDCPADATNLDQVPVVLPQETVIDGRVQPSGTVLGTVTLRHSARCGGAWSRFDPDGTVFTQPNQGTVTTRAVRTSDGTYTQFHLGHIDQSYADLLLTGIGCVEAHATVTVANDGVTAEGVTQCLPKLA</sequence>
<dbReference type="EMBL" id="BAAAKJ010000013">
    <property type="protein sequence ID" value="GAA1382820.1"/>
    <property type="molecule type" value="Genomic_DNA"/>
</dbReference>
<name>A0ABN1XIT3_9ACTN</name>
<dbReference type="CDD" id="cd00093">
    <property type="entry name" value="HTH_XRE"/>
    <property type="match status" value="1"/>
</dbReference>
<evidence type="ECO:0000313" key="3">
    <source>
        <dbReference type="EMBL" id="GAA1382820.1"/>
    </source>
</evidence>
<dbReference type="InterPro" id="IPR010982">
    <property type="entry name" value="Lambda_DNA-bd_dom_sf"/>
</dbReference>
<organism evidence="3 4">
    <name type="scientific">Kitasatospora putterlickiae</name>
    <dbReference type="NCBI Taxonomy" id="221725"/>
    <lineage>
        <taxon>Bacteria</taxon>
        <taxon>Bacillati</taxon>
        <taxon>Actinomycetota</taxon>
        <taxon>Actinomycetes</taxon>
        <taxon>Kitasatosporales</taxon>
        <taxon>Streptomycetaceae</taxon>
        <taxon>Kitasatospora</taxon>
    </lineage>
</organism>
<comment type="caution">
    <text evidence="3">The sequence shown here is derived from an EMBL/GenBank/DDBJ whole genome shotgun (WGS) entry which is preliminary data.</text>
</comment>
<dbReference type="Proteomes" id="UP001499863">
    <property type="component" value="Unassembled WGS sequence"/>
</dbReference>
<dbReference type="SMART" id="SM00530">
    <property type="entry name" value="HTH_XRE"/>
    <property type="match status" value="1"/>
</dbReference>
<evidence type="ECO:0000256" key="1">
    <source>
        <dbReference type="SAM" id="MobiDB-lite"/>
    </source>
</evidence>
<feature type="domain" description="HTH cro/C1-type" evidence="2">
    <location>
        <begin position="8"/>
        <end position="44"/>
    </location>
</feature>
<evidence type="ECO:0000313" key="4">
    <source>
        <dbReference type="Proteomes" id="UP001499863"/>
    </source>
</evidence>
<feature type="region of interest" description="Disordered" evidence="1">
    <location>
        <begin position="1"/>
        <end position="40"/>
    </location>
</feature>
<evidence type="ECO:0000259" key="2">
    <source>
        <dbReference type="PROSITE" id="PS50943"/>
    </source>
</evidence>
<dbReference type="InterPro" id="IPR001387">
    <property type="entry name" value="Cro/C1-type_HTH"/>
</dbReference>
<accession>A0ABN1XIT3</accession>
<protein>
    <recommendedName>
        <fullName evidence="2">HTH cro/C1-type domain-containing protein</fullName>
    </recommendedName>
</protein>
<dbReference type="PROSITE" id="PS50943">
    <property type="entry name" value="HTH_CROC1"/>
    <property type="match status" value="1"/>
</dbReference>
<dbReference type="InterPro" id="IPR021224">
    <property type="entry name" value="DUF2690"/>
</dbReference>
<reference evidence="3 4" key="1">
    <citation type="journal article" date="2019" name="Int. J. Syst. Evol. Microbiol.">
        <title>The Global Catalogue of Microorganisms (GCM) 10K type strain sequencing project: providing services to taxonomists for standard genome sequencing and annotation.</title>
        <authorList>
            <consortium name="The Broad Institute Genomics Platform"/>
            <consortium name="The Broad Institute Genome Sequencing Center for Infectious Disease"/>
            <person name="Wu L."/>
            <person name="Ma J."/>
        </authorList>
    </citation>
    <scope>NUCLEOTIDE SEQUENCE [LARGE SCALE GENOMIC DNA]</scope>
    <source>
        <strain evidence="3 4">JCM 12393</strain>
    </source>
</reference>
<dbReference type="SUPFAM" id="SSF47413">
    <property type="entry name" value="lambda repressor-like DNA-binding domains"/>
    <property type="match status" value="1"/>
</dbReference>
<gene>
    <name evidence="3" type="ORF">GCM10009639_02350</name>
</gene>
<dbReference type="Gene3D" id="1.10.260.40">
    <property type="entry name" value="lambda repressor-like DNA-binding domains"/>
    <property type="match status" value="1"/>
</dbReference>
<proteinExistence type="predicted"/>